<evidence type="ECO:0000256" key="7">
    <source>
        <dbReference type="ARBA" id="ARBA00022723"/>
    </source>
</evidence>
<comment type="subcellular location">
    <subcellularLocation>
        <location evidence="19">Secreted</location>
    </subcellularLocation>
</comment>
<evidence type="ECO:0000313" key="21">
    <source>
        <dbReference type="EMBL" id="KAF6167182.1"/>
    </source>
</evidence>
<dbReference type="PRINTS" id="PR00461">
    <property type="entry name" value="PLPEROXIDASE"/>
</dbReference>
<dbReference type="PANTHER" id="PTHR31235">
    <property type="entry name" value="PEROXIDASE 25-RELATED"/>
    <property type="match status" value="1"/>
</dbReference>
<feature type="binding site" evidence="16">
    <location>
        <position position="71"/>
    </location>
    <ligand>
        <name>Ca(2+)</name>
        <dbReference type="ChEBI" id="CHEBI:29108"/>
        <label>1</label>
    </ligand>
</feature>
<evidence type="ECO:0000256" key="11">
    <source>
        <dbReference type="ARBA" id="ARBA00023004"/>
    </source>
</evidence>
<keyword evidence="13 19" id="KW-0376">Hydrogen peroxide</keyword>
<organism evidence="21 22">
    <name type="scientific">Kingdonia uniflora</name>
    <dbReference type="NCBI Taxonomy" id="39325"/>
    <lineage>
        <taxon>Eukaryota</taxon>
        <taxon>Viridiplantae</taxon>
        <taxon>Streptophyta</taxon>
        <taxon>Embryophyta</taxon>
        <taxon>Tracheophyta</taxon>
        <taxon>Spermatophyta</taxon>
        <taxon>Magnoliopsida</taxon>
        <taxon>Ranunculales</taxon>
        <taxon>Circaeasteraceae</taxon>
        <taxon>Kingdonia</taxon>
    </lineage>
</organism>
<feature type="binding site" evidence="16">
    <location>
        <position position="243"/>
    </location>
    <ligand>
        <name>Ca(2+)</name>
        <dbReference type="ChEBI" id="CHEBI:29108"/>
        <label>2</label>
    </ligand>
</feature>
<dbReference type="GO" id="GO:0046872">
    <property type="term" value="F:metal ion binding"/>
    <property type="evidence" value="ECO:0007669"/>
    <property type="project" value="UniProtKB-UniRule"/>
</dbReference>
<feature type="binding site" evidence="16">
    <location>
        <position position="62"/>
    </location>
    <ligand>
        <name>Ca(2+)</name>
        <dbReference type="ChEBI" id="CHEBI:29108"/>
        <label>1</label>
    </ligand>
</feature>
<feature type="binding site" evidence="16">
    <location>
        <position position="184"/>
    </location>
    <ligand>
        <name>Ca(2+)</name>
        <dbReference type="ChEBI" id="CHEBI:29108"/>
        <label>2</label>
    </ligand>
</feature>
<evidence type="ECO:0000256" key="1">
    <source>
        <dbReference type="ARBA" id="ARBA00000189"/>
    </source>
</evidence>
<feature type="disulfide bond" evidence="18">
    <location>
        <begin position="30"/>
        <end position="106"/>
    </location>
</feature>
<keyword evidence="4 19" id="KW-0964">Secreted</keyword>
<keyword evidence="10 19" id="KW-0560">Oxidoreductase</keyword>
<feature type="disulfide bond" evidence="18">
    <location>
        <begin position="112"/>
        <end position="316"/>
    </location>
</feature>
<evidence type="ECO:0000313" key="22">
    <source>
        <dbReference type="Proteomes" id="UP000541444"/>
    </source>
</evidence>
<feature type="binding site" evidence="16">
    <location>
        <position position="235"/>
    </location>
    <ligand>
        <name>Ca(2+)</name>
        <dbReference type="ChEBI" id="CHEBI:29108"/>
        <label>2</label>
    </ligand>
</feature>
<evidence type="ECO:0000256" key="13">
    <source>
        <dbReference type="ARBA" id="ARBA00023324"/>
    </source>
</evidence>
<feature type="binding site" evidence="16">
    <location>
        <position position="67"/>
    </location>
    <ligand>
        <name>Ca(2+)</name>
        <dbReference type="ChEBI" id="CHEBI:29108"/>
        <label>1</label>
    </ligand>
</feature>
<feature type="site" description="Transition state stabilizer" evidence="17">
    <location>
        <position position="57"/>
    </location>
</feature>
<keyword evidence="9 16" id="KW-0106">Calcium</keyword>
<dbReference type="InterPro" id="IPR000823">
    <property type="entry name" value="Peroxidase_pln"/>
</dbReference>
<keyword evidence="12 18" id="KW-1015">Disulfide bond</keyword>
<evidence type="ECO:0000256" key="17">
    <source>
        <dbReference type="PIRSR" id="PIRSR600823-4"/>
    </source>
</evidence>
<gene>
    <name evidence="21" type="ORF">GIB67_029820</name>
</gene>
<proteinExistence type="inferred from homology"/>
<evidence type="ECO:0000256" key="12">
    <source>
        <dbReference type="ARBA" id="ARBA00023157"/>
    </source>
</evidence>
<dbReference type="EC" id="1.11.1.7" evidence="3 19"/>
<keyword evidence="7 16" id="KW-0479">Metal-binding</keyword>
<dbReference type="Proteomes" id="UP000541444">
    <property type="component" value="Unassembled WGS sequence"/>
</dbReference>
<feature type="binding site" evidence="16">
    <location>
        <position position="69"/>
    </location>
    <ligand>
        <name>Ca(2+)</name>
        <dbReference type="ChEBI" id="CHEBI:29108"/>
        <label>1</label>
    </ligand>
</feature>
<dbReference type="AlphaFoldDB" id="A0A7J7NJP8"/>
<dbReference type="InterPro" id="IPR019794">
    <property type="entry name" value="Peroxidases_AS"/>
</dbReference>
<evidence type="ECO:0000256" key="2">
    <source>
        <dbReference type="ARBA" id="ARBA00002322"/>
    </source>
</evidence>
<dbReference type="GO" id="GO:0042744">
    <property type="term" value="P:hydrogen peroxide catabolic process"/>
    <property type="evidence" value="ECO:0007669"/>
    <property type="project" value="UniProtKB-KW"/>
</dbReference>
<evidence type="ECO:0000256" key="15">
    <source>
        <dbReference type="PIRSR" id="PIRSR600823-2"/>
    </source>
</evidence>
<evidence type="ECO:0000256" key="18">
    <source>
        <dbReference type="PIRSR" id="PIRSR600823-5"/>
    </source>
</evidence>
<keyword evidence="8 19" id="KW-0732">Signal</keyword>
<evidence type="ECO:0000256" key="19">
    <source>
        <dbReference type="RuleBase" id="RU362060"/>
    </source>
</evidence>
<dbReference type="Pfam" id="PF00141">
    <property type="entry name" value="peroxidase"/>
    <property type="match status" value="1"/>
</dbReference>
<evidence type="ECO:0000256" key="10">
    <source>
        <dbReference type="ARBA" id="ARBA00023002"/>
    </source>
</evidence>
<dbReference type="CDD" id="cd00693">
    <property type="entry name" value="secretory_peroxidase"/>
    <property type="match status" value="1"/>
</dbReference>
<comment type="similarity">
    <text evidence="19">Belongs to the peroxidase family. Classical plant (class III) peroxidase subfamily.</text>
</comment>
<sequence length="320" mass="34747">MALLLSLVTLCCFLGSTQGQLIEGFYSSTCPNAEQIVSSVVREAVSSDRNIAAVLLRLHFHDCFVQGCDGSILIDGSTAEKHAFGHQGVGGFEIIERAKTRLETVCQGVVSCADIMAMAARDAIAVSNGPVYAVSTGRRDGRVSNISFASDMPEVGESIQSFKDKFRQKGLSEKDLVVLNAAHTIGTTACFFMTERLYNFRGSGSADPTINPTFLPELKAKCPQNGDVNVRLPIDRGSENKFDSQVLKNIRDGFAVLQSDASLYTDEETKRVIDSYFGFLSTIIGPFFERDFVESMVKMGNIGVKTGSEGEIRRVCGAFN</sequence>
<comment type="caution">
    <text evidence="21">The sequence shown here is derived from an EMBL/GenBank/DDBJ whole genome shotgun (WGS) entry which is preliminary data.</text>
</comment>
<dbReference type="GO" id="GO:0020037">
    <property type="term" value="F:heme binding"/>
    <property type="evidence" value="ECO:0007669"/>
    <property type="project" value="UniProtKB-UniRule"/>
</dbReference>
<reference evidence="21 22" key="1">
    <citation type="journal article" date="2020" name="IScience">
        <title>Genome Sequencing of the Endangered Kingdonia uniflora (Circaeasteraceae, Ranunculales) Reveals Potential Mechanisms of Evolutionary Specialization.</title>
        <authorList>
            <person name="Sun Y."/>
            <person name="Deng T."/>
            <person name="Zhang A."/>
            <person name="Moore M.J."/>
            <person name="Landis J.B."/>
            <person name="Lin N."/>
            <person name="Zhang H."/>
            <person name="Zhang X."/>
            <person name="Huang J."/>
            <person name="Zhang X."/>
            <person name="Sun H."/>
            <person name="Wang H."/>
        </authorList>
    </citation>
    <scope>NUCLEOTIDE SEQUENCE [LARGE SCALE GENOMIC DNA]</scope>
    <source>
        <strain evidence="21">TB1705</strain>
        <tissue evidence="21">Leaf</tissue>
    </source>
</reference>
<dbReference type="GO" id="GO:0005576">
    <property type="term" value="C:extracellular region"/>
    <property type="evidence" value="ECO:0007669"/>
    <property type="project" value="UniProtKB-SubCell"/>
</dbReference>
<dbReference type="Gene3D" id="1.10.420.10">
    <property type="entry name" value="Peroxidase, domain 2"/>
    <property type="match status" value="1"/>
</dbReference>
<dbReference type="EMBL" id="JACGCM010000764">
    <property type="protein sequence ID" value="KAF6167182.1"/>
    <property type="molecule type" value="Genomic_DNA"/>
</dbReference>
<dbReference type="OrthoDB" id="2113341at2759"/>
<name>A0A7J7NJP8_9MAGN</name>
<keyword evidence="5 19" id="KW-0575">Peroxidase</keyword>
<feature type="binding site" evidence="15">
    <location>
        <position position="153"/>
    </location>
    <ligand>
        <name>substrate</name>
    </ligand>
</feature>
<dbReference type="GO" id="GO:0140825">
    <property type="term" value="F:lactoperoxidase activity"/>
    <property type="evidence" value="ECO:0007669"/>
    <property type="project" value="UniProtKB-EC"/>
</dbReference>
<dbReference type="PROSITE" id="PS00436">
    <property type="entry name" value="PEROXIDASE_2"/>
    <property type="match status" value="1"/>
</dbReference>
<accession>A0A7J7NJP8</accession>
<feature type="domain" description="Plant heme peroxidase family profile" evidence="20">
    <location>
        <begin position="20"/>
        <end position="320"/>
    </location>
</feature>
<evidence type="ECO:0000256" key="14">
    <source>
        <dbReference type="PIRSR" id="PIRSR600823-1"/>
    </source>
</evidence>
<comment type="function">
    <text evidence="2">Removal of H(2)O(2), oxidation of toxic reductants, biosynthesis and degradation of lignin, suberization, auxin catabolism, response to environmental stresses such as wounding, pathogen attack and oxidative stress. These functions might be dependent on each isozyme/isoform in each plant tissue.</text>
</comment>
<feature type="binding site" description="axial binding residue" evidence="16">
    <location>
        <position position="183"/>
    </location>
    <ligand>
        <name>heme b</name>
        <dbReference type="ChEBI" id="CHEBI:60344"/>
    </ligand>
    <ligandPart>
        <name>Fe</name>
        <dbReference type="ChEBI" id="CHEBI:18248"/>
    </ligandPart>
</feature>
<dbReference type="GO" id="GO:0006979">
    <property type="term" value="P:response to oxidative stress"/>
    <property type="evidence" value="ECO:0007669"/>
    <property type="project" value="UniProtKB-UniRule"/>
</dbReference>
<dbReference type="InterPro" id="IPR002016">
    <property type="entry name" value="Haem_peroxidase"/>
</dbReference>
<keyword evidence="22" id="KW-1185">Reference proteome</keyword>
<evidence type="ECO:0000259" key="20">
    <source>
        <dbReference type="PROSITE" id="PS50873"/>
    </source>
</evidence>
<dbReference type="Gene3D" id="1.10.520.10">
    <property type="match status" value="1"/>
</dbReference>
<evidence type="ECO:0000256" key="6">
    <source>
        <dbReference type="ARBA" id="ARBA00022617"/>
    </source>
</evidence>
<feature type="chain" id="PRO_5029947609" description="Peroxidase" evidence="19">
    <location>
        <begin position="20"/>
        <end position="320"/>
    </location>
</feature>
<comment type="catalytic activity">
    <reaction evidence="1 19">
        <text>2 a phenolic donor + H2O2 = 2 a phenolic radical donor + 2 H2O</text>
        <dbReference type="Rhea" id="RHEA:56136"/>
        <dbReference type="ChEBI" id="CHEBI:15377"/>
        <dbReference type="ChEBI" id="CHEBI:16240"/>
        <dbReference type="ChEBI" id="CHEBI:139520"/>
        <dbReference type="ChEBI" id="CHEBI:139521"/>
        <dbReference type="EC" id="1.11.1.7"/>
    </reaction>
</comment>
<dbReference type="FunFam" id="1.10.520.10:FF:000008">
    <property type="entry name" value="Peroxidase"/>
    <property type="match status" value="1"/>
</dbReference>
<evidence type="ECO:0000256" key="3">
    <source>
        <dbReference type="ARBA" id="ARBA00012313"/>
    </source>
</evidence>
<evidence type="ECO:0000256" key="4">
    <source>
        <dbReference type="ARBA" id="ARBA00022525"/>
    </source>
</evidence>
<feature type="disulfide bond" evidence="18">
    <location>
        <begin position="63"/>
        <end position="68"/>
    </location>
</feature>
<evidence type="ECO:0000256" key="16">
    <source>
        <dbReference type="PIRSR" id="PIRSR600823-3"/>
    </source>
</evidence>
<evidence type="ECO:0000256" key="5">
    <source>
        <dbReference type="ARBA" id="ARBA00022559"/>
    </source>
</evidence>
<comment type="cofactor">
    <cofactor evidence="16 19">
        <name>heme b</name>
        <dbReference type="ChEBI" id="CHEBI:60344"/>
    </cofactor>
    <text evidence="16 19">Binds 1 heme b (iron(II)-protoporphyrin IX) group per subunit.</text>
</comment>
<dbReference type="InterPro" id="IPR033905">
    <property type="entry name" value="Secretory_peroxidase"/>
</dbReference>
<feature type="binding site" evidence="16">
    <location>
        <position position="80"/>
    </location>
    <ligand>
        <name>Ca(2+)</name>
        <dbReference type="ChEBI" id="CHEBI:29108"/>
        <label>1</label>
    </ligand>
</feature>
<comment type="cofactor">
    <cofactor evidence="16 19">
        <name>Ca(2+)</name>
        <dbReference type="ChEBI" id="CHEBI:29108"/>
    </cofactor>
    <text evidence="16 19">Binds 2 calcium ions per subunit.</text>
</comment>
<dbReference type="SUPFAM" id="SSF48113">
    <property type="entry name" value="Heme-dependent peroxidases"/>
    <property type="match status" value="1"/>
</dbReference>
<protein>
    <recommendedName>
        <fullName evidence="3 19">Peroxidase</fullName>
        <ecNumber evidence="3 19">1.11.1.7</ecNumber>
    </recommendedName>
</protein>
<dbReference type="PRINTS" id="PR00458">
    <property type="entry name" value="PEROXIDASE"/>
</dbReference>
<dbReference type="FunFam" id="1.10.420.10:FF:000010">
    <property type="entry name" value="Peroxidase"/>
    <property type="match status" value="1"/>
</dbReference>
<feature type="signal peptide" evidence="19">
    <location>
        <begin position="1"/>
        <end position="19"/>
    </location>
</feature>
<dbReference type="InterPro" id="IPR010255">
    <property type="entry name" value="Haem_peroxidase_sf"/>
</dbReference>
<keyword evidence="6 19" id="KW-0349">Heme</keyword>
<evidence type="ECO:0000256" key="9">
    <source>
        <dbReference type="ARBA" id="ARBA00022837"/>
    </source>
</evidence>
<evidence type="ECO:0000256" key="8">
    <source>
        <dbReference type="ARBA" id="ARBA00022729"/>
    </source>
</evidence>
<feature type="disulfide bond" evidence="18">
    <location>
        <begin position="190"/>
        <end position="222"/>
    </location>
</feature>
<keyword evidence="11 16" id="KW-0408">Iron</keyword>
<dbReference type="PROSITE" id="PS50873">
    <property type="entry name" value="PEROXIDASE_4"/>
    <property type="match status" value="1"/>
</dbReference>
<feature type="binding site" evidence="16">
    <location>
        <position position="65"/>
    </location>
    <ligand>
        <name>Ca(2+)</name>
        <dbReference type="ChEBI" id="CHEBI:29108"/>
        <label>1</label>
    </ligand>
</feature>
<feature type="active site" description="Proton acceptor" evidence="14">
    <location>
        <position position="61"/>
    </location>
</feature>